<dbReference type="Proteomes" id="UP000830375">
    <property type="component" value="Unassembled WGS sequence"/>
</dbReference>
<evidence type="ECO:0000256" key="1">
    <source>
        <dbReference type="SAM" id="MobiDB-lite"/>
    </source>
</evidence>
<proteinExistence type="predicted"/>
<keyword evidence="3" id="KW-1185">Reference proteome</keyword>
<reference evidence="2 3" key="1">
    <citation type="submission" date="2022-01" db="EMBL/GenBank/DDBJ databases">
        <title>A high-quality chromosome-level genome assembly of rohu carp, Labeo rohita.</title>
        <authorList>
            <person name="Arick M.A. II"/>
            <person name="Hsu C.-Y."/>
            <person name="Magbanua Z."/>
            <person name="Pechanova O."/>
            <person name="Grover C."/>
            <person name="Miller E."/>
            <person name="Thrash A."/>
            <person name="Ezzel L."/>
            <person name="Alam S."/>
            <person name="Benzie J."/>
            <person name="Hamilton M."/>
            <person name="Karsi A."/>
            <person name="Lawrence M.L."/>
            <person name="Peterson D.G."/>
        </authorList>
    </citation>
    <scope>NUCLEOTIDE SEQUENCE [LARGE SCALE GENOMIC DNA]</scope>
    <source>
        <strain evidence="3">BAU-BD-2019</strain>
        <tissue evidence="2">Blood</tissue>
    </source>
</reference>
<gene>
    <name evidence="2" type="ORF">H4Q32_008819</name>
</gene>
<evidence type="ECO:0000313" key="3">
    <source>
        <dbReference type="Proteomes" id="UP000830375"/>
    </source>
</evidence>
<accession>A0ABQ8M4B4</accession>
<dbReference type="EMBL" id="JACTAM010000013">
    <property type="protein sequence ID" value="KAI2657480.1"/>
    <property type="molecule type" value="Genomic_DNA"/>
</dbReference>
<protein>
    <submittedName>
        <fullName evidence="2">Dihydroxy-acid dehydratase</fullName>
    </submittedName>
</protein>
<evidence type="ECO:0000313" key="2">
    <source>
        <dbReference type="EMBL" id="KAI2657480.1"/>
    </source>
</evidence>
<comment type="caution">
    <text evidence="2">The sequence shown here is derived from an EMBL/GenBank/DDBJ whole genome shotgun (WGS) entry which is preliminary data.</text>
</comment>
<sequence>MCLLRSTHPALLKGAEDGKIPPVHRPAIDTAGPSKQGRQKELDKALVDMVVKDLQPSWRLKPWSCLKSQKDVGLFRCSCKAKDKLIQEVETRWKSTFDMLQRLSEEQRVSASKLIPLYSNQHKQESTAHTCKKVCRPDVTHMSHSEPWHWLHWLDPKFKIVAFGNPAKAQEAEKHHTLECASLMLSNPTTHEPQLSTSHPSSSSTTQAVSQDCLWELLDNRVRESQTVHSATADATAGGLSHTTYTL</sequence>
<name>A0ABQ8M4B4_LABRO</name>
<feature type="region of interest" description="Disordered" evidence="1">
    <location>
        <begin position="16"/>
        <end position="40"/>
    </location>
</feature>
<organism evidence="2 3">
    <name type="scientific">Labeo rohita</name>
    <name type="common">Indian major carp</name>
    <name type="synonym">Cyprinus rohita</name>
    <dbReference type="NCBI Taxonomy" id="84645"/>
    <lineage>
        <taxon>Eukaryota</taxon>
        <taxon>Metazoa</taxon>
        <taxon>Chordata</taxon>
        <taxon>Craniata</taxon>
        <taxon>Vertebrata</taxon>
        <taxon>Euteleostomi</taxon>
        <taxon>Actinopterygii</taxon>
        <taxon>Neopterygii</taxon>
        <taxon>Teleostei</taxon>
        <taxon>Ostariophysi</taxon>
        <taxon>Cypriniformes</taxon>
        <taxon>Cyprinidae</taxon>
        <taxon>Labeoninae</taxon>
        <taxon>Labeonini</taxon>
        <taxon>Labeo</taxon>
    </lineage>
</organism>